<dbReference type="KEGG" id="tps:THAPSDRAFT_9831"/>
<dbReference type="AlphaFoldDB" id="B8CCE7"/>
<dbReference type="Proteomes" id="UP000001449">
    <property type="component" value="Chromosome 14"/>
</dbReference>
<gene>
    <name evidence="1" type="ORF">THAPSDRAFT_9831</name>
</gene>
<name>B8CCE7_THAPS</name>
<protein>
    <submittedName>
        <fullName evidence="1">Uncharacterized protein</fullName>
    </submittedName>
</protein>
<dbReference type="GeneID" id="7451236"/>
<dbReference type="EMBL" id="CM000649">
    <property type="protein sequence ID" value="EED88760.1"/>
    <property type="molecule type" value="Genomic_DNA"/>
</dbReference>
<accession>B8CCE7</accession>
<dbReference type="InParanoid" id="B8CCE7"/>
<evidence type="ECO:0000313" key="1">
    <source>
        <dbReference type="EMBL" id="EED88760.1"/>
    </source>
</evidence>
<proteinExistence type="predicted"/>
<reference evidence="1 2" key="2">
    <citation type="journal article" date="2008" name="Nature">
        <title>The Phaeodactylum genome reveals the evolutionary history of diatom genomes.</title>
        <authorList>
            <person name="Bowler C."/>
            <person name="Allen A.E."/>
            <person name="Badger J.H."/>
            <person name="Grimwood J."/>
            <person name="Jabbari K."/>
            <person name="Kuo A."/>
            <person name="Maheswari U."/>
            <person name="Martens C."/>
            <person name="Maumus F."/>
            <person name="Otillar R.P."/>
            <person name="Rayko E."/>
            <person name="Salamov A."/>
            <person name="Vandepoele K."/>
            <person name="Beszteri B."/>
            <person name="Gruber A."/>
            <person name="Heijde M."/>
            <person name="Katinka M."/>
            <person name="Mock T."/>
            <person name="Valentin K."/>
            <person name="Verret F."/>
            <person name="Berges J.A."/>
            <person name="Brownlee C."/>
            <person name="Cadoret J.P."/>
            <person name="Chiovitti A."/>
            <person name="Choi C.J."/>
            <person name="Coesel S."/>
            <person name="De Martino A."/>
            <person name="Detter J.C."/>
            <person name="Durkin C."/>
            <person name="Falciatore A."/>
            <person name="Fournet J."/>
            <person name="Haruta M."/>
            <person name="Huysman M.J."/>
            <person name="Jenkins B.D."/>
            <person name="Jiroutova K."/>
            <person name="Jorgensen R.E."/>
            <person name="Joubert Y."/>
            <person name="Kaplan A."/>
            <person name="Kroger N."/>
            <person name="Kroth P.G."/>
            <person name="La Roche J."/>
            <person name="Lindquist E."/>
            <person name="Lommer M."/>
            <person name="Martin-Jezequel V."/>
            <person name="Lopez P.J."/>
            <person name="Lucas S."/>
            <person name="Mangogna M."/>
            <person name="McGinnis K."/>
            <person name="Medlin L.K."/>
            <person name="Montsant A."/>
            <person name="Oudot-Le Secq M.P."/>
            <person name="Napoli C."/>
            <person name="Obornik M."/>
            <person name="Parker M.S."/>
            <person name="Petit J.L."/>
            <person name="Porcel B.M."/>
            <person name="Poulsen N."/>
            <person name="Robison M."/>
            <person name="Rychlewski L."/>
            <person name="Rynearson T.A."/>
            <person name="Schmutz J."/>
            <person name="Shapiro H."/>
            <person name="Siaut M."/>
            <person name="Stanley M."/>
            <person name="Sussman M.R."/>
            <person name="Taylor A.R."/>
            <person name="Vardi A."/>
            <person name="von Dassow P."/>
            <person name="Vyverman W."/>
            <person name="Willis A."/>
            <person name="Wyrwicz L.S."/>
            <person name="Rokhsar D.S."/>
            <person name="Weissenbach J."/>
            <person name="Armbrust E.V."/>
            <person name="Green B.R."/>
            <person name="Van de Peer Y."/>
            <person name="Grigoriev I.V."/>
        </authorList>
    </citation>
    <scope>NUCLEOTIDE SEQUENCE [LARGE SCALE GENOMIC DNA]</scope>
    <source>
        <strain evidence="1 2">CCMP1335</strain>
    </source>
</reference>
<dbReference type="HOGENOM" id="CLU_1900461_0_0_1"/>
<reference evidence="1 2" key="1">
    <citation type="journal article" date="2004" name="Science">
        <title>The genome of the diatom Thalassiosira pseudonana: ecology, evolution, and metabolism.</title>
        <authorList>
            <person name="Armbrust E.V."/>
            <person name="Berges J.A."/>
            <person name="Bowler C."/>
            <person name="Green B.R."/>
            <person name="Martinez D."/>
            <person name="Putnam N.H."/>
            <person name="Zhou S."/>
            <person name="Allen A.E."/>
            <person name="Apt K.E."/>
            <person name="Bechner M."/>
            <person name="Brzezinski M.A."/>
            <person name="Chaal B.K."/>
            <person name="Chiovitti A."/>
            <person name="Davis A.K."/>
            <person name="Demarest M.S."/>
            <person name="Detter J.C."/>
            <person name="Glavina T."/>
            <person name="Goodstein D."/>
            <person name="Hadi M.Z."/>
            <person name="Hellsten U."/>
            <person name="Hildebrand M."/>
            <person name="Jenkins B.D."/>
            <person name="Jurka J."/>
            <person name="Kapitonov V.V."/>
            <person name="Kroger N."/>
            <person name="Lau W.W."/>
            <person name="Lane T.W."/>
            <person name="Larimer F.W."/>
            <person name="Lippmeier J.C."/>
            <person name="Lucas S."/>
            <person name="Medina M."/>
            <person name="Montsant A."/>
            <person name="Obornik M."/>
            <person name="Parker M.S."/>
            <person name="Palenik B."/>
            <person name="Pazour G.J."/>
            <person name="Richardson P.M."/>
            <person name="Rynearson T.A."/>
            <person name="Saito M.A."/>
            <person name="Schwartz D.C."/>
            <person name="Thamatrakoln K."/>
            <person name="Valentin K."/>
            <person name="Vardi A."/>
            <person name="Wilkerson F.P."/>
            <person name="Rokhsar D.S."/>
        </authorList>
    </citation>
    <scope>NUCLEOTIDE SEQUENCE [LARGE SCALE GENOMIC DNA]</scope>
    <source>
        <strain evidence="1 2">CCMP1335</strain>
    </source>
</reference>
<keyword evidence="2" id="KW-1185">Reference proteome</keyword>
<organism evidence="1 2">
    <name type="scientific">Thalassiosira pseudonana</name>
    <name type="common">Marine diatom</name>
    <name type="synonym">Cyclotella nana</name>
    <dbReference type="NCBI Taxonomy" id="35128"/>
    <lineage>
        <taxon>Eukaryota</taxon>
        <taxon>Sar</taxon>
        <taxon>Stramenopiles</taxon>
        <taxon>Ochrophyta</taxon>
        <taxon>Bacillariophyta</taxon>
        <taxon>Coscinodiscophyceae</taxon>
        <taxon>Thalassiosirophycidae</taxon>
        <taxon>Thalassiosirales</taxon>
        <taxon>Thalassiosiraceae</taxon>
        <taxon>Thalassiosira</taxon>
    </lineage>
</organism>
<sequence>MGGVRTIGQDASFGSNLCWTWWPGKTSAYGYEADCIDGKTGYVVKFSEVEDSRSEADPPVVSEASTFALHKLSMAVLQSMWGVIDRESPALSLASLRSLKRLYSPHYETEKDDLHRHRVFRQWSCRHCREEESR</sequence>
<dbReference type="RefSeq" id="XP_002293751.1">
    <property type="nucleotide sequence ID" value="XM_002293715.1"/>
</dbReference>
<evidence type="ECO:0000313" key="2">
    <source>
        <dbReference type="Proteomes" id="UP000001449"/>
    </source>
</evidence>
<dbReference type="PaxDb" id="35128-Thaps9831"/>